<gene>
    <name evidence="2" type="ORF">BECKDK2373C_GA0170839_106824</name>
</gene>
<dbReference type="SUPFAM" id="SSF53335">
    <property type="entry name" value="S-adenosyl-L-methionine-dependent methyltransferases"/>
    <property type="match status" value="1"/>
</dbReference>
<evidence type="ECO:0000313" key="2">
    <source>
        <dbReference type="EMBL" id="VFJ58883.1"/>
    </source>
</evidence>
<dbReference type="Gene3D" id="3.40.50.150">
    <property type="entry name" value="Vaccinia Virus protein VP39"/>
    <property type="match status" value="1"/>
</dbReference>
<name>A0A450SXX4_9GAMM</name>
<dbReference type="AlphaFoldDB" id="A0A450SXX4"/>
<feature type="domain" description="DUF1156" evidence="1">
    <location>
        <begin position="12"/>
        <end position="59"/>
    </location>
</feature>
<accession>A0A450SXX4</accession>
<sequence>MTIESRFDIPLVAAMALKEKQIQQNYRPIIAVHKWFARRPGTLFRALTLAEFGDAPLADIYFKANHFPGRKVADPFMGGGIPLIEANRVGCDVQGFDINPMAAWIVREEIERLDLDAYESVAGELLRDLRTELDALYRTDCPHYGDVDVLVKYFLWVKVRDCEKCGHAIDLFPGYLLSEDARHPKNVLVCPACGDLNEVSDRKAPGRCQSCHATLQVEGPARRNRCICPSCGHQNRYSYADQGPPRHRLFAIA</sequence>
<protein>
    <recommendedName>
        <fullName evidence="1">DUF1156 domain-containing protein</fullName>
    </recommendedName>
</protein>
<reference evidence="2" key="1">
    <citation type="submission" date="2019-02" db="EMBL/GenBank/DDBJ databases">
        <authorList>
            <person name="Gruber-Vodicka R. H."/>
            <person name="Seah K. B. B."/>
        </authorList>
    </citation>
    <scope>NUCLEOTIDE SEQUENCE</scope>
    <source>
        <strain evidence="2">BECK_DK161</strain>
    </source>
</reference>
<dbReference type="EMBL" id="CAADEY010000068">
    <property type="protein sequence ID" value="VFJ58883.1"/>
    <property type="molecule type" value="Genomic_DNA"/>
</dbReference>
<dbReference type="InterPro" id="IPR029063">
    <property type="entry name" value="SAM-dependent_MTases_sf"/>
</dbReference>
<dbReference type="InterPro" id="IPR009537">
    <property type="entry name" value="DUF1156"/>
</dbReference>
<evidence type="ECO:0000259" key="1">
    <source>
        <dbReference type="Pfam" id="PF06634"/>
    </source>
</evidence>
<proteinExistence type="predicted"/>
<dbReference type="Pfam" id="PF06634">
    <property type="entry name" value="DUF1156"/>
    <property type="match status" value="1"/>
</dbReference>
<organism evidence="2">
    <name type="scientific">Candidatus Kentrum sp. DK</name>
    <dbReference type="NCBI Taxonomy" id="2126562"/>
    <lineage>
        <taxon>Bacteria</taxon>
        <taxon>Pseudomonadati</taxon>
        <taxon>Pseudomonadota</taxon>
        <taxon>Gammaproteobacteria</taxon>
        <taxon>Candidatus Kentrum</taxon>
    </lineage>
</organism>